<feature type="region of interest" description="Disordered" evidence="1">
    <location>
        <begin position="1"/>
        <end position="22"/>
    </location>
</feature>
<feature type="compositionally biased region" description="Low complexity" evidence="1">
    <location>
        <begin position="201"/>
        <end position="224"/>
    </location>
</feature>
<gene>
    <name evidence="2" type="ORF">OG222_35035</name>
</gene>
<reference evidence="2" key="1">
    <citation type="submission" date="2022-10" db="EMBL/GenBank/DDBJ databases">
        <title>The complete genomes of actinobacterial strains from the NBC collection.</title>
        <authorList>
            <person name="Joergensen T.S."/>
            <person name="Alvarez Arevalo M."/>
            <person name="Sterndorff E.B."/>
            <person name="Faurdal D."/>
            <person name="Vuksanovic O."/>
            <person name="Mourched A.-S."/>
            <person name="Charusanti P."/>
            <person name="Shaw S."/>
            <person name="Blin K."/>
            <person name="Weber T."/>
        </authorList>
    </citation>
    <scope>NUCLEOTIDE SEQUENCE</scope>
    <source>
        <strain evidence="2">NBC_00148</strain>
    </source>
</reference>
<dbReference type="AlphaFoldDB" id="A0AAU1M3T3"/>
<name>A0AAU1M3T3_9ACTN</name>
<accession>A0AAU1M3T3</accession>
<feature type="compositionally biased region" description="Gly residues" evidence="1">
    <location>
        <begin position="225"/>
        <end position="242"/>
    </location>
</feature>
<dbReference type="EMBL" id="CP108169">
    <property type="protein sequence ID" value="WTQ78041.1"/>
    <property type="molecule type" value="Genomic_DNA"/>
</dbReference>
<evidence type="ECO:0000313" key="2">
    <source>
        <dbReference type="EMBL" id="WTQ78041.1"/>
    </source>
</evidence>
<evidence type="ECO:0000256" key="1">
    <source>
        <dbReference type="SAM" id="MobiDB-lite"/>
    </source>
</evidence>
<protein>
    <submittedName>
        <fullName evidence="2">Uncharacterized protein</fullName>
    </submittedName>
</protein>
<feature type="compositionally biased region" description="Pro residues" evidence="1">
    <location>
        <begin position="112"/>
        <end position="123"/>
    </location>
</feature>
<feature type="region of interest" description="Disordered" evidence="1">
    <location>
        <begin position="83"/>
        <end position="242"/>
    </location>
</feature>
<organism evidence="2">
    <name type="scientific">Streptomyces sp. NBC_00148</name>
    <dbReference type="NCBI Taxonomy" id="2903626"/>
    <lineage>
        <taxon>Bacteria</taxon>
        <taxon>Bacillati</taxon>
        <taxon>Actinomycetota</taxon>
        <taxon>Actinomycetes</taxon>
        <taxon>Kitasatosporales</taxon>
        <taxon>Streptomycetaceae</taxon>
        <taxon>Streptomyces</taxon>
    </lineage>
</organism>
<sequence length="242" mass="23123">MGIAGATVSNLRDTSDTPEAAAVAPSARPVFVDTTGRRSRTWRRAGAVTALRCVCYATTVAASLVGGDSSAPFLQLPRAMGLERGTTEPSAPAEDADRTASATGTALGAPGPVRPGPVTPAPARPSVAVLPVPPQPLEQASAHPGANAGSSAPPVRPQPSGPASGGGTQTGADGAGSVNEPVGEPVNEPSPPAQGTGGDSGSEAPPAGGADAGAPAGEDTAEPGGQLGDLLGGLLGGLLGSA</sequence>
<proteinExistence type="predicted"/>